<organism evidence="2">
    <name type="scientific">metagenome</name>
    <dbReference type="NCBI Taxonomy" id="256318"/>
    <lineage>
        <taxon>unclassified sequences</taxon>
        <taxon>metagenomes</taxon>
    </lineage>
</organism>
<evidence type="ECO:0000313" key="1">
    <source>
        <dbReference type="EMBL" id="CUR55325.1"/>
    </source>
</evidence>
<proteinExistence type="predicted"/>
<dbReference type="EMBL" id="CZKB01000005">
    <property type="protein sequence ID" value="CUR58162.1"/>
    <property type="molecule type" value="Genomic_DNA"/>
</dbReference>
<dbReference type="EMBL" id="CZKA01000017">
    <property type="protein sequence ID" value="CUR55325.1"/>
    <property type="molecule type" value="Genomic_DNA"/>
</dbReference>
<name>A0A2P2CB90_9ZZZZ</name>
<protein>
    <submittedName>
        <fullName evidence="2">Uncharacterized protein</fullName>
    </submittedName>
</protein>
<gene>
    <name evidence="2" type="ORF">NOCA1130410</name>
    <name evidence="1" type="ORF">NOCA2240097</name>
</gene>
<sequence>MPQCGTCRCFSLATQLKSVAEKGRDGHRDCSYAHLPYGSQRFGAYSCAARRIRTTQTIQPMMTARIAVHRIAGPDPVV</sequence>
<accession>A0A2P2CB90</accession>
<dbReference type="AlphaFoldDB" id="A0A2P2CB90"/>
<reference evidence="2" key="1">
    <citation type="submission" date="2015-08" db="EMBL/GenBank/DDBJ databases">
        <authorList>
            <person name="Babu N.S."/>
            <person name="Beckwith C.J."/>
            <person name="Beseler K.G."/>
            <person name="Brison A."/>
            <person name="Carone J.V."/>
            <person name="Caskin T.P."/>
            <person name="Diamond M."/>
            <person name="Durham M.E."/>
            <person name="Foxe J.M."/>
            <person name="Go M."/>
            <person name="Henderson B.A."/>
            <person name="Jones I.B."/>
            <person name="McGettigan J.A."/>
            <person name="Micheletti S.J."/>
            <person name="Nasrallah M.E."/>
            <person name="Ortiz D."/>
            <person name="Piller C.R."/>
            <person name="Privatt S.R."/>
            <person name="Schneider S.L."/>
            <person name="Sharp S."/>
            <person name="Smith T.C."/>
            <person name="Stanton J.D."/>
            <person name="Ullery H.E."/>
            <person name="Wilson R.J."/>
            <person name="Serrano M.G."/>
            <person name="Buck G."/>
            <person name="Lee V."/>
            <person name="Wang Y."/>
            <person name="Carvalho R."/>
            <person name="Voegtly L."/>
            <person name="Shi R."/>
            <person name="Duckworth R."/>
            <person name="Johnson A."/>
            <person name="Loviza R."/>
            <person name="Walstead R."/>
            <person name="Shah Z."/>
            <person name="Kiflezghi M."/>
            <person name="Wade K."/>
            <person name="Ball S.L."/>
            <person name="Bradley K.W."/>
            <person name="Asai D.J."/>
            <person name="Bowman C.A."/>
            <person name="Russell D.A."/>
            <person name="Pope W.H."/>
            <person name="Jacobs-Sera D."/>
            <person name="Hendrix R.W."/>
            <person name="Hatfull G.F."/>
        </authorList>
    </citation>
    <scope>NUCLEOTIDE SEQUENCE</scope>
</reference>
<evidence type="ECO:0000313" key="2">
    <source>
        <dbReference type="EMBL" id="CUR58162.1"/>
    </source>
</evidence>